<protein>
    <submittedName>
        <fullName evidence="1">Uncharacterized protein</fullName>
    </submittedName>
</protein>
<dbReference type="InterPro" id="IPR043128">
    <property type="entry name" value="Rev_trsase/Diguanyl_cyclase"/>
</dbReference>
<dbReference type="EMBL" id="BGPR01063476">
    <property type="protein sequence ID" value="GBO38665.1"/>
    <property type="molecule type" value="Genomic_DNA"/>
</dbReference>
<dbReference type="InterPro" id="IPR043502">
    <property type="entry name" value="DNA/RNA_pol_sf"/>
</dbReference>
<dbReference type="PANTHER" id="PTHR37984">
    <property type="entry name" value="PROTEIN CBG26694"/>
    <property type="match status" value="1"/>
</dbReference>
<dbReference type="Gene3D" id="3.10.10.10">
    <property type="entry name" value="HIV Type 1 Reverse Transcriptase, subunit A, domain 1"/>
    <property type="match status" value="1"/>
</dbReference>
<dbReference type="Proteomes" id="UP000499080">
    <property type="component" value="Unassembled WGS sequence"/>
</dbReference>
<dbReference type="OrthoDB" id="6498515at2759"/>
<organism evidence="1 2">
    <name type="scientific">Araneus ventricosus</name>
    <name type="common">Orbweaver spider</name>
    <name type="synonym">Epeira ventricosa</name>
    <dbReference type="NCBI Taxonomy" id="182803"/>
    <lineage>
        <taxon>Eukaryota</taxon>
        <taxon>Metazoa</taxon>
        <taxon>Ecdysozoa</taxon>
        <taxon>Arthropoda</taxon>
        <taxon>Chelicerata</taxon>
        <taxon>Arachnida</taxon>
        <taxon>Araneae</taxon>
        <taxon>Araneomorphae</taxon>
        <taxon>Entelegynae</taxon>
        <taxon>Araneoidea</taxon>
        <taxon>Araneidae</taxon>
        <taxon>Araneus</taxon>
    </lineage>
</organism>
<dbReference type="Gene3D" id="3.30.70.270">
    <property type="match status" value="1"/>
</dbReference>
<name>A0A4Y2WMD0_ARAVE</name>
<sequence length="125" mass="14524">MQLDIGQFLKVSPQTKLQHSNIILRAFGGELIKPVYETTVAVKYEDQSRDENEIKRLVDMEISELIEKSDWATPIVPVIKPDESVRICGDFKVTLNPVLEDINYPLPRMEDIFAKHLDEKFFFEK</sequence>
<keyword evidence="2" id="KW-1185">Reference proteome</keyword>
<gene>
    <name evidence="1" type="ORF">AVEN_76067_1</name>
</gene>
<comment type="caution">
    <text evidence="1">The sequence shown here is derived from an EMBL/GenBank/DDBJ whole genome shotgun (WGS) entry which is preliminary data.</text>
</comment>
<dbReference type="InterPro" id="IPR050951">
    <property type="entry name" value="Retrovirus_Pol_polyprotein"/>
</dbReference>
<dbReference type="AlphaFoldDB" id="A0A4Y2WMD0"/>
<dbReference type="GO" id="GO:0071897">
    <property type="term" value="P:DNA biosynthetic process"/>
    <property type="evidence" value="ECO:0007669"/>
    <property type="project" value="UniProtKB-ARBA"/>
</dbReference>
<evidence type="ECO:0000313" key="1">
    <source>
        <dbReference type="EMBL" id="GBO38665.1"/>
    </source>
</evidence>
<evidence type="ECO:0000313" key="2">
    <source>
        <dbReference type="Proteomes" id="UP000499080"/>
    </source>
</evidence>
<accession>A0A4Y2WMD0</accession>
<proteinExistence type="predicted"/>
<dbReference type="PANTHER" id="PTHR37984:SF5">
    <property type="entry name" value="PROTEIN NYNRIN-LIKE"/>
    <property type="match status" value="1"/>
</dbReference>
<dbReference type="SUPFAM" id="SSF56672">
    <property type="entry name" value="DNA/RNA polymerases"/>
    <property type="match status" value="1"/>
</dbReference>
<reference evidence="1 2" key="1">
    <citation type="journal article" date="2019" name="Sci. Rep.">
        <title>Orb-weaving spider Araneus ventricosus genome elucidates the spidroin gene catalogue.</title>
        <authorList>
            <person name="Kono N."/>
            <person name="Nakamura H."/>
            <person name="Ohtoshi R."/>
            <person name="Moran D.A.P."/>
            <person name="Shinohara A."/>
            <person name="Yoshida Y."/>
            <person name="Fujiwara M."/>
            <person name="Mori M."/>
            <person name="Tomita M."/>
            <person name="Arakawa K."/>
        </authorList>
    </citation>
    <scope>NUCLEOTIDE SEQUENCE [LARGE SCALE GENOMIC DNA]</scope>
</reference>